<comment type="subcellular location">
    <subcellularLocation>
        <location evidence="1">Membrane</location>
    </subcellularLocation>
</comment>
<gene>
    <name evidence="9" type="ORF">OLC1_LOCUS20138</name>
</gene>
<evidence type="ECO:0000313" key="10">
    <source>
        <dbReference type="Proteomes" id="UP001161247"/>
    </source>
</evidence>
<dbReference type="GO" id="GO:0016020">
    <property type="term" value="C:membrane"/>
    <property type="evidence" value="ECO:0007669"/>
    <property type="project" value="UniProtKB-SubCell"/>
</dbReference>
<keyword evidence="2" id="KW-0813">Transport</keyword>
<keyword evidence="6 7" id="KW-0472">Membrane</keyword>
<dbReference type="InterPro" id="IPR011990">
    <property type="entry name" value="TPR-like_helical_dom_sf"/>
</dbReference>
<evidence type="ECO:0000259" key="8">
    <source>
        <dbReference type="Pfam" id="PF01490"/>
    </source>
</evidence>
<accession>A0AAV1E0R2</accession>
<evidence type="ECO:0000256" key="6">
    <source>
        <dbReference type="ARBA" id="ARBA00023136"/>
    </source>
</evidence>
<keyword evidence="5 7" id="KW-1133">Transmembrane helix</keyword>
<dbReference type="EMBL" id="OX459124">
    <property type="protein sequence ID" value="CAI9113057.1"/>
    <property type="molecule type" value="Genomic_DNA"/>
</dbReference>
<dbReference type="GO" id="GO:0006865">
    <property type="term" value="P:amino acid transport"/>
    <property type="evidence" value="ECO:0007669"/>
    <property type="project" value="UniProtKB-KW"/>
</dbReference>
<dbReference type="PANTHER" id="PTHR48017">
    <property type="entry name" value="OS05G0424000 PROTEIN-RELATED"/>
    <property type="match status" value="1"/>
</dbReference>
<sequence length="513" mass="56696">MYEEDKELEKSIVYYEKSAHLFQTEDSNSSANQCRQKVAQFASQLGQYPKAVEIFEDIARKIAPRWRRQLVEIGVKRHLLKAGICQLCMGDVVVSMENSLGRYRELDPNFSGTREYKLLDDLAAAVEEEDVARFTDTVREYDRMTPLDAWETSLLLRAKEALKAKELEEDDHMVEEAATNLTMMKLPPPPPSSSSSPAAAGVSKIFGDDGRLKRTGTLWTASAHIITAVIGSGILSLAWAVAQLGWIAEQDPVSGKRNYTYMEVVRSNLGGIQVKVCRTIQYINLAGIAIGLTIAASVSMVAVQKSNCFHSSHHRDPRKVSSNPYMIMFGVVQILFSQIPNFDRLWWLSVVATLMSFTYSSIGLGLGVGRVVQSGKIRGSLTGITINGSTVTLTEKIWRSFQALGTIAFAFSFSIILIEIQDTIKSPPSEHKTMKKATLLSVAVTTLLYMLCGYFGYAAFGDLSPGNLLTGFGFYNPYWLVDIANIAISVHLVGAYQVCCQPLFAFIEKTAAE</sequence>
<dbReference type="Proteomes" id="UP001161247">
    <property type="component" value="Chromosome 7"/>
</dbReference>
<feature type="domain" description="Amino acid transporter transmembrane" evidence="8">
    <location>
        <begin position="215"/>
        <end position="248"/>
    </location>
</feature>
<dbReference type="SUPFAM" id="SSF48452">
    <property type="entry name" value="TPR-like"/>
    <property type="match status" value="1"/>
</dbReference>
<evidence type="ECO:0000256" key="4">
    <source>
        <dbReference type="ARBA" id="ARBA00022970"/>
    </source>
</evidence>
<evidence type="ECO:0000256" key="3">
    <source>
        <dbReference type="ARBA" id="ARBA00022692"/>
    </source>
</evidence>
<dbReference type="Pfam" id="PF14938">
    <property type="entry name" value="SNAP"/>
    <property type="match status" value="1"/>
</dbReference>
<dbReference type="Pfam" id="PF01490">
    <property type="entry name" value="Aa_trans"/>
    <property type="match status" value="2"/>
</dbReference>
<organism evidence="9 10">
    <name type="scientific">Oldenlandia corymbosa var. corymbosa</name>
    <dbReference type="NCBI Taxonomy" id="529605"/>
    <lineage>
        <taxon>Eukaryota</taxon>
        <taxon>Viridiplantae</taxon>
        <taxon>Streptophyta</taxon>
        <taxon>Embryophyta</taxon>
        <taxon>Tracheophyta</taxon>
        <taxon>Spermatophyta</taxon>
        <taxon>Magnoliopsida</taxon>
        <taxon>eudicotyledons</taxon>
        <taxon>Gunneridae</taxon>
        <taxon>Pentapetalae</taxon>
        <taxon>asterids</taxon>
        <taxon>lamiids</taxon>
        <taxon>Gentianales</taxon>
        <taxon>Rubiaceae</taxon>
        <taxon>Rubioideae</taxon>
        <taxon>Spermacoceae</taxon>
        <taxon>Hedyotis-Oldenlandia complex</taxon>
        <taxon>Oldenlandia</taxon>
    </lineage>
</organism>
<protein>
    <submittedName>
        <fullName evidence="9">OLC1v1013585C1</fullName>
    </submittedName>
</protein>
<evidence type="ECO:0000313" key="9">
    <source>
        <dbReference type="EMBL" id="CAI9113057.1"/>
    </source>
</evidence>
<feature type="domain" description="Amino acid transporter transmembrane" evidence="8">
    <location>
        <begin position="251"/>
        <end position="511"/>
    </location>
</feature>
<keyword evidence="4" id="KW-0029">Amino-acid transport</keyword>
<evidence type="ECO:0000256" key="5">
    <source>
        <dbReference type="ARBA" id="ARBA00022989"/>
    </source>
</evidence>
<proteinExistence type="predicted"/>
<feature type="transmembrane region" description="Helical" evidence="7">
    <location>
        <begin position="478"/>
        <end position="499"/>
    </location>
</feature>
<dbReference type="InterPro" id="IPR013057">
    <property type="entry name" value="AA_transpt_TM"/>
</dbReference>
<dbReference type="Gene3D" id="1.25.40.10">
    <property type="entry name" value="Tetratricopeptide repeat domain"/>
    <property type="match status" value="1"/>
</dbReference>
<evidence type="ECO:0000256" key="1">
    <source>
        <dbReference type="ARBA" id="ARBA00004370"/>
    </source>
</evidence>
<feature type="transmembrane region" description="Helical" evidence="7">
    <location>
        <begin position="345"/>
        <end position="365"/>
    </location>
</feature>
<dbReference type="AlphaFoldDB" id="A0AAV1E0R2"/>
<feature type="transmembrane region" description="Helical" evidence="7">
    <location>
        <begin position="282"/>
        <end position="303"/>
    </location>
</feature>
<name>A0AAV1E0R2_OLDCO</name>
<keyword evidence="10" id="KW-1185">Reference proteome</keyword>
<keyword evidence="3 7" id="KW-0812">Transmembrane</keyword>
<reference evidence="9" key="1">
    <citation type="submission" date="2023-03" db="EMBL/GenBank/DDBJ databases">
        <authorList>
            <person name="Julca I."/>
        </authorList>
    </citation>
    <scope>NUCLEOTIDE SEQUENCE</scope>
</reference>
<evidence type="ECO:0000256" key="7">
    <source>
        <dbReference type="SAM" id="Phobius"/>
    </source>
</evidence>
<evidence type="ECO:0000256" key="2">
    <source>
        <dbReference type="ARBA" id="ARBA00022448"/>
    </source>
</evidence>
<feature type="transmembrane region" description="Helical" evidence="7">
    <location>
        <begin position="439"/>
        <end position="458"/>
    </location>
</feature>